<evidence type="ECO:0000256" key="1">
    <source>
        <dbReference type="ARBA" id="ARBA00001966"/>
    </source>
</evidence>
<dbReference type="InterPro" id="IPR013785">
    <property type="entry name" value="Aldolase_TIM"/>
</dbReference>
<dbReference type="SUPFAM" id="SSF102114">
    <property type="entry name" value="Radical SAM enzymes"/>
    <property type="match status" value="1"/>
</dbReference>
<dbReference type="SFLD" id="SFLDG01386">
    <property type="entry name" value="main_SPASM_domain-containing"/>
    <property type="match status" value="1"/>
</dbReference>
<protein>
    <submittedName>
        <fullName evidence="8">Radical SAM protein</fullName>
    </submittedName>
</protein>
<evidence type="ECO:0000256" key="6">
    <source>
        <dbReference type="ARBA" id="ARBA00023014"/>
    </source>
</evidence>
<gene>
    <name evidence="8" type="ORF">P9J83_17425</name>
</gene>
<dbReference type="SFLD" id="SFLDS00029">
    <property type="entry name" value="Radical_SAM"/>
    <property type="match status" value="1"/>
</dbReference>
<dbReference type="InterPro" id="IPR058240">
    <property type="entry name" value="rSAM_sf"/>
</dbReference>
<dbReference type="SFLD" id="SFLDG01067">
    <property type="entry name" value="SPASM/twitch_domain_containing"/>
    <property type="match status" value="1"/>
</dbReference>
<evidence type="ECO:0000256" key="3">
    <source>
        <dbReference type="ARBA" id="ARBA00022691"/>
    </source>
</evidence>
<dbReference type="NCBIfam" id="TIGR04085">
    <property type="entry name" value="rSAM_more_4Fe4S"/>
    <property type="match status" value="1"/>
</dbReference>
<dbReference type="InterPro" id="IPR023885">
    <property type="entry name" value="4Fe4S-binding_SPASM_dom"/>
</dbReference>
<keyword evidence="3" id="KW-0949">S-adenosyl-L-methionine</keyword>
<dbReference type="PANTHER" id="PTHR43787:SF3">
    <property type="entry name" value="ARYLSULFATASE REGULATORY PROTEIN"/>
    <property type="match status" value="1"/>
</dbReference>
<dbReference type="Pfam" id="PF04055">
    <property type="entry name" value="Radical_SAM"/>
    <property type="match status" value="1"/>
</dbReference>
<feature type="domain" description="Radical SAM core" evidence="7">
    <location>
        <begin position="82"/>
        <end position="317"/>
    </location>
</feature>
<reference evidence="8" key="1">
    <citation type="submission" date="2023-04" db="EMBL/GenBank/DDBJ databases">
        <title>Assessment of the microbiological origin of a defect in Grana Padano cheese.</title>
        <authorList>
            <person name="Zago M."/>
            <person name="Rossetti L."/>
            <person name="Bonvini B."/>
            <person name="Carminati D."/>
            <person name="Giraffa G."/>
        </authorList>
    </citation>
    <scope>NUCLEOTIDE SEQUENCE</scope>
    <source>
        <strain evidence="8">4990</strain>
    </source>
</reference>
<dbReference type="RefSeq" id="WP_310944557.1">
    <property type="nucleotide sequence ID" value="NZ_JARUIS010000039.1"/>
</dbReference>
<dbReference type="Gene3D" id="3.20.20.70">
    <property type="entry name" value="Aldolase class I"/>
    <property type="match status" value="1"/>
</dbReference>
<keyword evidence="2" id="KW-0004">4Fe-4S</keyword>
<evidence type="ECO:0000256" key="4">
    <source>
        <dbReference type="ARBA" id="ARBA00022723"/>
    </source>
</evidence>
<dbReference type="GO" id="GO:0046872">
    <property type="term" value="F:metal ion binding"/>
    <property type="evidence" value="ECO:0007669"/>
    <property type="project" value="UniProtKB-KW"/>
</dbReference>
<organism evidence="8 9">
    <name type="scientific">Clostridium sporogenes</name>
    <dbReference type="NCBI Taxonomy" id="1509"/>
    <lineage>
        <taxon>Bacteria</taxon>
        <taxon>Bacillati</taxon>
        <taxon>Bacillota</taxon>
        <taxon>Clostridia</taxon>
        <taxon>Eubacteriales</taxon>
        <taxon>Clostridiaceae</taxon>
        <taxon>Clostridium</taxon>
    </lineage>
</organism>
<evidence type="ECO:0000256" key="2">
    <source>
        <dbReference type="ARBA" id="ARBA00022485"/>
    </source>
</evidence>
<dbReference type="PROSITE" id="PS51918">
    <property type="entry name" value="RADICAL_SAM"/>
    <property type="match status" value="1"/>
</dbReference>
<dbReference type="CDD" id="cd01335">
    <property type="entry name" value="Radical_SAM"/>
    <property type="match status" value="1"/>
</dbReference>
<sequence length="435" mass="50253">MFKKSLYNMLIEQSDGETLIFNTYSTALAVLNSNQKKIYNNIQLKETNEQNEDINFLKENGFIVMSDIDEFKRLCVEERVNRFDKSVLNLTIAPTMSCNMACSYCYEEKYAKFMDDDIINKLIDFVNKKISQTQLKQINIIWYGGEPLLSMDVLKKISCKIISLCNENNIQYSSSIVTNGVLLDIDTAKILKEQCNVTNAQITIDGLRDLHNKRRRLKNNKDSFDIILKNVDDIKDIINVTIRVNIDKKNVMEINKLVDYLIDYKKLSNKVKINFYPIVVKNTDFCSVEKKDCLNPKEFGKEETILINKLYDKGAINSIYKLEPMYSHVFCTAVCNNSFVIDPEGFLYPCWDFIGVKEKSIGNISNEKISISNEYCKWLLLDIPQQCSKCKLVPMCKGGCPSARLYDNKPHCDPRIMSLEQKLCISYDNFKNTLN</sequence>
<evidence type="ECO:0000259" key="7">
    <source>
        <dbReference type="PROSITE" id="PS51918"/>
    </source>
</evidence>
<dbReference type="GO" id="GO:0051539">
    <property type="term" value="F:4 iron, 4 sulfur cluster binding"/>
    <property type="evidence" value="ECO:0007669"/>
    <property type="project" value="UniProtKB-KW"/>
</dbReference>
<keyword evidence="4" id="KW-0479">Metal-binding</keyword>
<dbReference type="InterPro" id="IPR007197">
    <property type="entry name" value="rSAM"/>
</dbReference>
<dbReference type="SFLD" id="SFLDG01384">
    <property type="entry name" value="thioether_bond_formation_requi"/>
    <property type="match status" value="1"/>
</dbReference>
<comment type="cofactor">
    <cofactor evidence="1">
        <name>[4Fe-4S] cluster</name>
        <dbReference type="ChEBI" id="CHEBI:49883"/>
    </cofactor>
</comment>
<comment type="caution">
    <text evidence="8">The sequence shown here is derived from an EMBL/GenBank/DDBJ whole genome shotgun (WGS) entry which is preliminary data.</text>
</comment>
<dbReference type="InterPro" id="IPR023867">
    <property type="entry name" value="Sulphatase_maturase_rSAM"/>
</dbReference>
<dbReference type="Proteomes" id="UP001182303">
    <property type="component" value="Unassembled WGS sequence"/>
</dbReference>
<evidence type="ECO:0000313" key="8">
    <source>
        <dbReference type="EMBL" id="MDS1005248.1"/>
    </source>
</evidence>
<keyword evidence="6" id="KW-0411">Iron-sulfur</keyword>
<evidence type="ECO:0000256" key="5">
    <source>
        <dbReference type="ARBA" id="ARBA00023004"/>
    </source>
</evidence>
<dbReference type="GO" id="GO:0016491">
    <property type="term" value="F:oxidoreductase activity"/>
    <property type="evidence" value="ECO:0007669"/>
    <property type="project" value="InterPro"/>
</dbReference>
<accession>A0AAE4FMT1</accession>
<keyword evidence="5" id="KW-0408">Iron</keyword>
<name>A0AAE4FMT1_CLOSG</name>
<evidence type="ECO:0000313" key="9">
    <source>
        <dbReference type="Proteomes" id="UP001182303"/>
    </source>
</evidence>
<dbReference type="PANTHER" id="PTHR43787">
    <property type="entry name" value="FEMO COFACTOR BIOSYNTHESIS PROTEIN NIFB-RELATED"/>
    <property type="match status" value="1"/>
</dbReference>
<dbReference type="EMBL" id="JARUIS010000039">
    <property type="protein sequence ID" value="MDS1005248.1"/>
    <property type="molecule type" value="Genomic_DNA"/>
</dbReference>
<proteinExistence type="predicted"/>
<dbReference type="AlphaFoldDB" id="A0AAE4FMT1"/>